<sequence>MFSPTLSLVFTAVFLATAVYSLVRLAELGATGDRDGSRAAELTHLVMSLAMIAMAWAWTGGPTSPSGMLQLVVFGAATLWFATRALTPGHPRAVAGYHVVMNAAMVWMVAAMPQIMGMSTSGDSSGGHHHGGSSPAGAGAVAVATPVWVAVVTWLFAALLLGTAVLWALRVRRPAAEPSCAGRGPDEAAGGSAGGAAVAVRPTTGLGARLDAGCHLLMSLGMAGMLVAML</sequence>
<gene>
    <name evidence="2" type="ORF">ACFPBZ_11735</name>
</gene>
<dbReference type="Pfam" id="PF17197">
    <property type="entry name" value="DUF5134"/>
    <property type="match status" value="1"/>
</dbReference>
<evidence type="ECO:0000313" key="2">
    <source>
        <dbReference type="EMBL" id="MFC5062880.1"/>
    </source>
</evidence>
<keyword evidence="1" id="KW-1133">Transmembrane helix</keyword>
<dbReference type="RefSeq" id="WP_378036232.1">
    <property type="nucleotide sequence ID" value="NZ_JBHSIV010000010.1"/>
</dbReference>
<organism evidence="2 3">
    <name type="scientific">Actinomycetospora atypica</name>
    <dbReference type="NCBI Taxonomy" id="1290095"/>
    <lineage>
        <taxon>Bacteria</taxon>
        <taxon>Bacillati</taxon>
        <taxon>Actinomycetota</taxon>
        <taxon>Actinomycetes</taxon>
        <taxon>Pseudonocardiales</taxon>
        <taxon>Pseudonocardiaceae</taxon>
        <taxon>Actinomycetospora</taxon>
    </lineage>
</organism>
<name>A0ABV9YJ22_9PSEU</name>
<evidence type="ECO:0000313" key="3">
    <source>
        <dbReference type="Proteomes" id="UP001595947"/>
    </source>
</evidence>
<keyword evidence="3" id="KW-1185">Reference proteome</keyword>
<dbReference type="EMBL" id="JBHSIV010000010">
    <property type="protein sequence ID" value="MFC5062880.1"/>
    <property type="molecule type" value="Genomic_DNA"/>
</dbReference>
<proteinExistence type="predicted"/>
<dbReference type="InterPro" id="IPR033458">
    <property type="entry name" value="DUF5134"/>
</dbReference>
<reference evidence="3" key="1">
    <citation type="journal article" date="2019" name="Int. J. Syst. Evol. Microbiol.">
        <title>The Global Catalogue of Microorganisms (GCM) 10K type strain sequencing project: providing services to taxonomists for standard genome sequencing and annotation.</title>
        <authorList>
            <consortium name="The Broad Institute Genomics Platform"/>
            <consortium name="The Broad Institute Genome Sequencing Center for Infectious Disease"/>
            <person name="Wu L."/>
            <person name="Ma J."/>
        </authorList>
    </citation>
    <scope>NUCLEOTIDE SEQUENCE [LARGE SCALE GENOMIC DNA]</scope>
    <source>
        <strain evidence="3">CGMCC 4.7093</strain>
    </source>
</reference>
<accession>A0ABV9YJ22</accession>
<evidence type="ECO:0000256" key="1">
    <source>
        <dbReference type="SAM" id="Phobius"/>
    </source>
</evidence>
<keyword evidence="1" id="KW-0472">Membrane</keyword>
<keyword evidence="1" id="KW-0812">Transmembrane</keyword>
<dbReference type="Proteomes" id="UP001595947">
    <property type="component" value="Unassembled WGS sequence"/>
</dbReference>
<feature type="transmembrane region" description="Helical" evidence="1">
    <location>
        <begin position="136"/>
        <end position="169"/>
    </location>
</feature>
<protein>
    <submittedName>
        <fullName evidence="2">DUF5134 domain-containing protein</fullName>
    </submittedName>
</protein>
<feature type="transmembrane region" description="Helical" evidence="1">
    <location>
        <begin position="39"/>
        <end position="58"/>
    </location>
</feature>
<feature type="transmembrane region" description="Helical" evidence="1">
    <location>
        <begin position="6"/>
        <end position="27"/>
    </location>
</feature>
<feature type="transmembrane region" description="Helical" evidence="1">
    <location>
        <begin position="94"/>
        <end position="116"/>
    </location>
</feature>
<feature type="transmembrane region" description="Helical" evidence="1">
    <location>
        <begin position="64"/>
        <end position="82"/>
    </location>
</feature>
<comment type="caution">
    <text evidence="2">The sequence shown here is derived from an EMBL/GenBank/DDBJ whole genome shotgun (WGS) entry which is preliminary data.</text>
</comment>